<keyword evidence="2" id="KW-1003">Cell membrane</keyword>
<evidence type="ECO:0000256" key="5">
    <source>
        <dbReference type="ARBA" id="ARBA00023136"/>
    </source>
</evidence>
<dbReference type="Pfam" id="PF08269">
    <property type="entry name" value="dCache_2"/>
    <property type="match status" value="2"/>
</dbReference>
<gene>
    <name evidence="8" type="ORF">HNR65_000564</name>
</gene>
<dbReference type="Proteomes" id="UP000525298">
    <property type="component" value="Unassembled WGS sequence"/>
</dbReference>
<dbReference type="RefSeq" id="WP_181549907.1">
    <property type="nucleotide sequence ID" value="NZ_JACDUS010000001.1"/>
</dbReference>
<keyword evidence="5" id="KW-0472">Membrane</keyword>
<evidence type="ECO:0000256" key="3">
    <source>
        <dbReference type="ARBA" id="ARBA00022692"/>
    </source>
</evidence>
<dbReference type="Gene3D" id="3.30.450.20">
    <property type="entry name" value="PAS domain"/>
    <property type="match status" value="2"/>
</dbReference>
<feature type="domain" description="Single Cache" evidence="7">
    <location>
        <begin position="27"/>
        <end position="110"/>
    </location>
</feature>
<protein>
    <submittedName>
        <fullName evidence="8">Signal transduction histidine kinase</fullName>
    </submittedName>
</protein>
<dbReference type="InterPro" id="IPR004010">
    <property type="entry name" value="Double_Cache_2"/>
</dbReference>
<evidence type="ECO:0000256" key="4">
    <source>
        <dbReference type="ARBA" id="ARBA00022989"/>
    </source>
</evidence>
<dbReference type="GO" id="GO:0016301">
    <property type="term" value="F:kinase activity"/>
    <property type="evidence" value="ECO:0007669"/>
    <property type="project" value="UniProtKB-KW"/>
</dbReference>
<dbReference type="AlphaFoldDB" id="A0A7W0C6Y0"/>
<proteinExistence type="predicted"/>
<reference evidence="8 9" key="1">
    <citation type="submission" date="2020-07" db="EMBL/GenBank/DDBJ databases">
        <title>Genomic Encyclopedia of Type Strains, Phase IV (KMG-IV): sequencing the most valuable type-strain genomes for metagenomic binning, comparative biology and taxonomic classification.</title>
        <authorList>
            <person name="Goeker M."/>
        </authorList>
    </citation>
    <scope>NUCLEOTIDE SEQUENCE [LARGE SCALE GENOMIC DNA]</scope>
    <source>
        <strain evidence="8 9">DSM 17721</strain>
    </source>
</reference>
<evidence type="ECO:0000256" key="1">
    <source>
        <dbReference type="ARBA" id="ARBA00004651"/>
    </source>
</evidence>
<feature type="signal peptide" evidence="6">
    <location>
        <begin position="1"/>
        <end position="25"/>
    </location>
</feature>
<feature type="domain" description="Single Cache" evidence="7">
    <location>
        <begin position="160"/>
        <end position="240"/>
    </location>
</feature>
<keyword evidence="3" id="KW-0812">Transmembrane</keyword>
<keyword evidence="8" id="KW-0808">Transferase</keyword>
<evidence type="ECO:0000256" key="2">
    <source>
        <dbReference type="ARBA" id="ARBA00022475"/>
    </source>
</evidence>
<organism evidence="8 9">
    <name type="scientific">Desulfosalsimonas propionicica</name>
    <dbReference type="NCBI Taxonomy" id="332175"/>
    <lineage>
        <taxon>Bacteria</taxon>
        <taxon>Pseudomonadati</taxon>
        <taxon>Thermodesulfobacteriota</taxon>
        <taxon>Desulfobacteria</taxon>
        <taxon>Desulfobacterales</taxon>
        <taxon>Desulfosalsimonadaceae</taxon>
        <taxon>Desulfosalsimonas</taxon>
    </lineage>
</organism>
<evidence type="ECO:0000256" key="6">
    <source>
        <dbReference type="SAM" id="SignalP"/>
    </source>
</evidence>
<name>A0A7W0C6Y0_9BACT</name>
<accession>A0A7W0C6Y0</accession>
<comment type="caution">
    <text evidence="8">The sequence shown here is derived from an EMBL/GenBank/DDBJ whole genome shotgun (WGS) entry which is preliminary data.</text>
</comment>
<comment type="subcellular location">
    <subcellularLocation>
        <location evidence="1">Cell membrane</location>
        <topology evidence="1">Multi-pass membrane protein</topology>
    </subcellularLocation>
</comment>
<evidence type="ECO:0000313" key="9">
    <source>
        <dbReference type="Proteomes" id="UP000525298"/>
    </source>
</evidence>
<dbReference type="GO" id="GO:0005886">
    <property type="term" value="C:plasma membrane"/>
    <property type="evidence" value="ECO:0007669"/>
    <property type="project" value="UniProtKB-SubCell"/>
</dbReference>
<sequence>MRLYIILPLLAFLLVLPEISAGAEAEETTYYYKRTKRVVSMVNNAARVLEEKGEKAFDAFAQKGSRWFQGEIYLFIYTMEGVNIFHPVQDQLVGQDLYDMKDVNGRPLIRLLIEKAENGGGWVHYMWTRPGEFIPTWKSGYAKKAVMPDGREVFVGSGVYNIRTEKEFIIEMVDDAVELIEEKKEAAFDAFRSDAGPFSFRDSYILVFRDDGTAVVDPAFPYLEGRNLLKYDIIKKMISRIREKQSAWVSYRRPRPGDVNPSKKLAYLRAVTVNGERYIVAADFFPPKPIWMR</sequence>
<dbReference type="EMBL" id="JACDUS010000001">
    <property type="protein sequence ID" value="MBA2880257.1"/>
    <property type="molecule type" value="Genomic_DNA"/>
</dbReference>
<keyword evidence="9" id="KW-1185">Reference proteome</keyword>
<evidence type="ECO:0000313" key="8">
    <source>
        <dbReference type="EMBL" id="MBA2880257.1"/>
    </source>
</evidence>
<feature type="chain" id="PRO_5030995160" evidence="6">
    <location>
        <begin position="26"/>
        <end position="293"/>
    </location>
</feature>
<dbReference type="SMART" id="SM01049">
    <property type="entry name" value="Cache_2"/>
    <property type="match status" value="2"/>
</dbReference>
<dbReference type="InterPro" id="IPR033480">
    <property type="entry name" value="sCache_2"/>
</dbReference>
<keyword evidence="4" id="KW-1133">Transmembrane helix</keyword>
<keyword evidence="6" id="KW-0732">Signal</keyword>
<evidence type="ECO:0000259" key="7">
    <source>
        <dbReference type="SMART" id="SM01049"/>
    </source>
</evidence>
<keyword evidence="8" id="KW-0418">Kinase</keyword>